<gene>
    <name evidence="2" type="ORF">GRX66_17060</name>
</gene>
<feature type="compositionally biased region" description="Acidic residues" evidence="1">
    <location>
        <begin position="37"/>
        <end position="51"/>
    </location>
</feature>
<feature type="region of interest" description="Disordered" evidence="1">
    <location>
        <begin position="1"/>
        <end position="51"/>
    </location>
</feature>
<accession>A0A6B0SKN1</accession>
<organism evidence="2 3">
    <name type="scientific">Halobacterium bonnevillei</name>
    <dbReference type="NCBI Taxonomy" id="2692200"/>
    <lineage>
        <taxon>Archaea</taxon>
        <taxon>Methanobacteriati</taxon>
        <taxon>Methanobacteriota</taxon>
        <taxon>Stenosarchaea group</taxon>
        <taxon>Halobacteria</taxon>
        <taxon>Halobacteriales</taxon>
        <taxon>Halobacteriaceae</taxon>
        <taxon>Halobacterium</taxon>
    </lineage>
</organism>
<dbReference type="RefSeq" id="WP_159527589.1">
    <property type="nucleotide sequence ID" value="NZ_WUUU01000222.1"/>
</dbReference>
<evidence type="ECO:0000313" key="2">
    <source>
        <dbReference type="EMBL" id="MXR22215.1"/>
    </source>
</evidence>
<reference evidence="2 3" key="1">
    <citation type="submission" date="2019-12" db="EMBL/GenBank/DDBJ databases">
        <title>Isolation and characterization of three novel carbon monoxide-oxidizing members of Halobacteria from salione crusts and soils.</title>
        <authorList>
            <person name="Myers M.R."/>
            <person name="King G.M."/>
        </authorList>
    </citation>
    <scope>NUCLEOTIDE SEQUENCE [LARGE SCALE GENOMIC DNA]</scope>
    <source>
        <strain evidence="2 3">PCN9</strain>
    </source>
</reference>
<evidence type="ECO:0000256" key="1">
    <source>
        <dbReference type="SAM" id="MobiDB-lite"/>
    </source>
</evidence>
<protein>
    <submittedName>
        <fullName evidence="2">Uncharacterized protein</fullName>
    </submittedName>
</protein>
<keyword evidence="3" id="KW-1185">Reference proteome</keyword>
<name>A0A6B0SKN1_9EURY</name>
<comment type="caution">
    <text evidence="2">The sequence shown here is derived from an EMBL/GenBank/DDBJ whole genome shotgun (WGS) entry which is preliminary data.</text>
</comment>
<dbReference type="Proteomes" id="UP000471521">
    <property type="component" value="Unassembled WGS sequence"/>
</dbReference>
<sequence>MTHKDSGWEPDGEAMQYDGDTVEDHAVGAGQVNVGEQDVDPADPNPDGEDD</sequence>
<evidence type="ECO:0000313" key="3">
    <source>
        <dbReference type="Proteomes" id="UP000471521"/>
    </source>
</evidence>
<proteinExistence type="predicted"/>
<dbReference type="AlphaFoldDB" id="A0A6B0SKN1"/>
<dbReference type="EMBL" id="WUUU01000222">
    <property type="protein sequence ID" value="MXR22215.1"/>
    <property type="molecule type" value="Genomic_DNA"/>
</dbReference>
<dbReference type="OrthoDB" id="223633at2157"/>